<sequence>MEEQPVPNLEFSGKYDEAHAKYYFDKHENEFWRKLSNWRDHQIARKALKLAGDPKSVLDAPCGTGRFWDVLAEQPDRIIHASDYSQNMIDAGLKYRPADIGKRIQSSFQASAFSLPVPDDFVECVFCIRFVHHLAKAEDRMTLLKTFHRVASSSVIISLWVDGNYKSWIRTRREKARGAHQYQNRLVIPAKRIEQEFKDSGFRVEASLDFIKYYHMWRTYVLKKI</sequence>
<dbReference type="Gene3D" id="3.40.50.150">
    <property type="entry name" value="Vaccinia Virus protein VP39"/>
    <property type="match status" value="1"/>
</dbReference>
<proteinExistence type="predicted"/>
<dbReference type="Pfam" id="PF08241">
    <property type="entry name" value="Methyltransf_11"/>
    <property type="match status" value="1"/>
</dbReference>
<dbReference type="AlphaFoldDB" id="A0A6A7RS15"/>
<name>A0A6A7RS15_9PROT</name>
<comment type="caution">
    <text evidence="2">The sequence shown here is derived from an EMBL/GenBank/DDBJ whole genome shotgun (WGS) entry which is preliminary data.</text>
</comment>
<keyword evidence="2" id="KW-0808">Transferase</keyword>
<keyword evidence="2" id="KW-0489">Methyltransferase</keyword>
<dbReference type="InterPro" id="IPR029063">
    <property type="entry name" value="SAM-dependent_MTases_sf"/>
</dbReference>
<dbReference type="GO" id="GO:0008757">
    <property type="term" value="F:S-adenosylmethionine-dependent methyltransferase activity"/>
    <property type="evidence" value="ECO:0007669"/>
    <property type="project" value="InterPro"/>
</dbReference>
<dbReference type="SUPFAM" id="SSF53335">
    <property type="entry name" value="S-adenosyl-L-methionine-dependent methyltransferases"/>
    <property type="match status" value="1"/>
</dbReference>
<evidence type="ECO:0000313" key="3">
    <source>
        <dbReference type="Proteomes" id="UP000342300"/>
    </source>
</evidence>
<feature type="domain" description="Methyltransferase type 11" evidence="1">
    <location>
        <begin position="58"/>
        <end position="152"/>
    </location>
</feature>
<accession>A0A6A7RS15</accession>
<evidence type="ECO:0000259" key="1">
    <source>
        <dbReference type="Pfam" id="PF08241"/>
    </source>
</evidence>
<organism evidence="2 3">
    <name type="scientific">Candidatus Accumulibacter phosphatis</name>
    <dbReference type="NCBI Taxonomy" id="327160"/>
    <lineage>
        <taxon>Bacteria</taxon>
        <taxon>Pseudomonadati</taxon>
        <taxon>Pseudomonadota</taxon>
        <taxon>Betaproteobacteria</taxon>
        <taxon>Candidatus Accumulibacter</taxon>
    </lineage>
</organism>
<protein>
    <submittedName>
        <fullName evidence="2">SAM-dependent methyltransferase</fullName>
    </submittedName>
</protein>
<evidence type="ECO:0000313" key="2">
    <source>
        <dbReference type="EMBL" id="MQM30228.1"/>
    </source>
</evidence>
<dbReference type="GO" id="GO:0032259">
    <property type="term" value="P:methylation"/>
    <property type="evidence" value="ECO:0007669"/>
    <property type="project" value="UniProtKB-KW"/>
</dbReference>
<reference evidence="2 3" key="1">
    <citation type="submission" date="2017-09" db="EMBL/GenBank/DDBJ databases">
        <title>Metagenomic Analysis Reveals Denitrifying Candidatus Accumulibacter and Flanking Population as a Source of N2O.</title>
        <authorList>
            <person name="Gao H."/>
            <person name="Mao Y."/>
            <person name="Zhao X."/>
            <person name="Liu W.-T."/>
            <person name="Zhang T."/>
            <person name="Wells G."/>
        </authorList>
    </citation>
    <scope>NUCLEOTIDE SEQUENCE [LARGE SCALE GENOMIC DNA]</scope>
    <source>
        <strain evidence="2">CANDO_2_IC</strain>
    </source>
</reference>
<dbReference type="EMBL" id="PDHS01000144">
    <property type="protein sequence ID" value="MQM30228.1"/>
    <property type="molecule type" value="Genomic_DNA"/>
</dbReference>
<dbReference type="Proteomes" id="UP000342300">
    <property type="component" value="Unassembled WGS sequence"/>
</dbReference>
<dbReference type="InterPro" id="IPR013216">
    <property type="entry name" value="Methyltransf_11"/>
</dbReference>
<gene>
    <name evidence="2" type="ORF">CRU78_06675</name>
</gene>